<dbReference type="Proteomes" id="UP000261739">
    <property type="component" value="Unassembled WGS sequence"/>
</dbReference>
<dbReference type="EMBL" id="DQID01000264">
    <property type="protein sequence ID" value="HCT15144.1"/>
    <property type="molecule type" value="Genomic_DNA"/>
</dbReference>
<name>A0A3D4T0T0_9CORY</name>
<organism evidence="1 2">
    <name type="scientific">Corynebacterium nuruki</name>
    <dbReference type="NCBI Taxonomy" id="1032851"/>
    <lineage>
        <taxon>Bacteria</taxon>
        <taxon>Bacillati</taxon>
        <taxon>Actinomycetota</taxon>
        <taxon>Actinomycetes</taxon>
        <taxon>Mycobacteriales</taxon>
        <taxon>Corynebacteriaceae</taxon>
        <taxon>Corynebacterium</taxon>
    </lineage>
</organism>
<accession>A0A3D4T0T0</accession>
<reference evidence="1 2" key="1">
    <citation type="journal article" date="2018" name="Nat. Biotechnol.">
        <title>A standardized bacterial taxonomy based on genome phylogeny substantially revises the tree of life.</title>
        <authorList>
            <person name="Parks D.H."/>
            <person name="Chuvochina M."/>
            <person name="Waite D.W."/>
            <person name="Rinke C."/>
            <person name="Skarshewski A."/>
            <person name="Chaumeil P.A."/>
            <person name="Hugenholtz P."/>
        </authorList>
    </citation>
    <scope>NUCLEOTIDE SEQUENCE [LARGE SCALE GENOMIC DNA]</scope>
    <source>
        <strain evidence="1">UBA11247</strain>
    </source>
</reference>
<comment type="caution">
    <text evidence="1">The sequence shown here is derived from an EMBL/GenBank/DDBJ whole genome shotgun (WGS) entry which is preliminary data.</text>
</comment>
<dbReference type="RefSeq" id="WP_273052382.1">
    <property type="nucleotide sequence ID" value="NZ_DAITTW010000054.1"/>
</dbReference>
<dbReference type="STRING" id="863239.GCA_000213935_00962"/>
<proteinExistence type="predicted"/>
<sequence>MTGADGLDYDPDECRIGIRAGHSIFHVTVWHPHWGSAKTAALRAGLFGGTGETAAPDVAVARALLDAALGADVAATWIGDVAVTDHSPEHAVGMADLRALIDRMADAATDPDGRPGHTELTMEVDGADATVRTIVPLAPTVAPGRDRHVQVALHIDPFRATDLTGAQVRSTVLATEDALSDTVRENHAGLLVAVVHRGGEGTGEPGSGLEGVGLDDVVTLHYYLGAASGAVSGASGDAASGEVSAGASAAAGAAATELDHVINTLRATVDTWELGAASLTDDADPTWSAVQRFRV</sequence>
<evidence type="ECO:0000313" key="2">
    <source>
        <dbReference type="Proteomes" id="UP000261739"/>
    </source>
</evidence>
<protein>
    <submittedName>
        <fullName evidence="1">Uncharacterized protein</fullName>
    </submittedName>
</protein>
<evidence type="ECO:0000313" key="1">
    <source>
        <dbReference type="EMBL" id="HCT15144.1"/>
    </source>
</evidence>
<gene>
    <name evidence="1" type="ORF">DIW82_10285</name>
</gene>
<dbReference type="AlphaFoldDB" id="A0A3D4T0T0"/>